<dbReference type="EMBL" id="JADWYR010000001">
    <property type="protein sequence ID" value="MBG9376618.1"/>
    <property type="molecule type" value="Genomic_DNA"/>
</dbReference>
<dbReference type="InterPro" id="IPR050738">
    <property type="entry name" value="Sulfatase"/>
</dbReference>
<dbReference type="Proteomes" id="UP000628448">
    <property type="component" value="Unassembled WGS sequence"/>
</dbReference>
<dbReference type="InterPro" id="IPR017850">
    <property type="entry name" value="Alkaline_phosphatase_core_sf"/>
</dbReference>
<evidence type="ECO:0000313" key="6">
    <source>
        <dbReference type="EMBL" id="MBG9376618.1"/>
    </source>
</evidence>
<dbReference type="SUPFAM" id="SSF53649">
    <property type="entry name" value="Alkaline phosphatase-like"/>
    <property type="match status" value="1"/>
</dbReference>
<protein>
    <submittedName>
        <fullName evidence="6">Sulfatase-like hydrolase/transferase</fullName>
    </submittedName>
</protein>
<name>A0A931GWP7_9BACT</name>
<dbReference type="PROSITE" id="PS51257">
    <property type="entry name" value="PROKAR_LIPOPROTEIN"/>
    <property type="match status" value="1"/>
</dbReference>
<evidence type="ECO:0000256" key="3">
    <source>
        <dbReference type="ARBA" id="ARBA00022801"/>
    </source>
</evidence>
<accession>A0A931GWP7</accession>
<sequence length="457" mass="51900">MKKFYHGLIVCTVLLFCSCNKEMKEQNVAEPVTSVSIDEARIGKPNIVLILCDDVGYEVPRYAGGLSYLTPNLDNMARNGMQFTQCYASPMCSPSRIMLLTGKYNFRNYSGWGALPLTEKTFANMLKSAGYNTYVAGKWQLDGGDLAVRTFGFDEYIIFNPYEDQANNHDESTETRGRYKSPELYVNGKYLNPATVIGKYCDDILVDSITAYASKSKAQQKPFFVYYSMSLAHDPFSPTPDDAAYATWDNRATNSDTAFFPSMISYMDKKVGQVLARFDSMGLSRNTIFFFIGDNGTPPQIFSWYNGQLVRGGKMQTNVWGTHVPMIAYWKGRIKGNAVNNNVIDFTDFLSTFADLAQVPKPTTYGQLDGVSFLNSLVDPNTKIRDWVFCHYDNDRTEDKPLYRYVHNQQYKLYDSTNRFYDIVNDPSELNNIQPGRRTAEQVQLATYFQSVLDSLH</sequence>
<reference evidence="6" key="1">
    <citation type="submission" date="2020-11" db="EMBL/GenBank/DDBJ databases">
        <title>Bacterial whole genome sequence for Panacibacter sp. DH6.</title>
        <authorList>
            <person name="Le V."/>
            <person name="Ko S."/>
            <person name="Ahn C.-Y."/>
            <person name="Oh H.-M."/>
        </authorList>
    </citation>
    <scope>NUCLEOTIDE SEQUENCE</scope>
    <source>
        <strain evidence="6">DH6</strain>
    </source>
</reference>
<dbReference type="Gene3D" id="3.40.720.10">
    <property type="entry name" value="Alkaline Phosphatase, subunit A"/>
    <property type="match status" value="1"/>
</dbReference>
<dbReference type="GO" id="GO:0004065">
    <property type="term" value="F:arylsulfatase activity"/>
    <property type="evidence" value="ECO:0007669"/>
    <property type="project" value="TreeGrafter"/>
</dbReference>
<evidence type="ECO:0000256" key="4">
    <source>
        <dbReference type="ARBA" id="ARBA00022837"/>
    </source>
</evidence>
<dbReference type="Pfam" id="PF00884">
    <property type="entry name" value="Sulfatase"/>
    <property type="match status" value="1"/>
</dbReference>
<evidence type="ECO:0000256" key="1">
    <source>
        <dbReference type="ARBA" id="ARBA00008779"/>
    </source>
</evidence>
<keyword evidence="7" id="KW-1185">Reference proteome</keyword>
<dbReference type="InterPro" id="IPR000917">
    <property type="entry name" value="Sulfatase_N"/>
</dbReference>
<comment type="caution">
    <text evidence="6">The sequence shown here is derived from an EMBL/GenBank/DDBJ whole genome shotgun (WGS) entry which is preliminary data.</text>
</comment>
<evidence type="ECO:0000313" key="7">
    <source>
        <dbReference type="Proteomes" id="UP000628448"/>
    </source>
</evidence>
<organism evidence="6 7">
    <name type="scientific">Panacibacter microcysteis</name>
    <dbReference type="NCBI Taxonomy" id="2793269"/>
    <lineage>
        <taxon>Bacteria</taxon>
        <taxon>Pseudomonadati</taxon>
        <taxon>Bacteroidota</taxon>
        <taxon>Chitinophagia</taxon>
        <taxon>Chitinophagales</taxon>
        <taxon>Chitinophagaceae</taxon>
        <taxon>Panacibacter</taxon>
    </lineage>
</organism>
<proteinExistence type="inferred from homology"/>
<dbReference type="PROSITE" id="PS00523">
    <property type="entry name" value="SULFATASE_1"/>
    <property type="match status" value="1"/>
</dbReference>
<dbReference type="PANTHER" id="PTHR42693">
    <property type="entry name" value="ARYLSULFATASE FAMILY MEMBER"/>
    <property type="match status" value="1"/>
</dbReference>
<comment type="similarity">
    <text evidence="1">Belongs to the sulfatase family.</text>
</comment>
<dbReference type="GO" id="GO:0046872">
    <property type="term" value="F:metal ion binding"/>
    <property type="evidence" value="ECO:0007669"/>
    <property type="project" value="UniProtKB-KW"/>
</dbReference>
<dbReference type="AlphaFoldDB" id="A0A931GWP7"/>
<dbReference type="InterPro" id="IPR024607">
    <property type="entry name" value="Sulfatase_CS"/>
</dbReference>
<keyword evidence="4" id="KW-0106">Calcium</keyword>
<evidence type="ECO:0000256" key="2">
    <source>
        <dbReference type="ARBA" id="ARBA00022723"/>
    </source>
</evidence>
<keyword evidence="2" id="KW-0479">Metal-binding</keyword>
<dbReference type="PANTHER" id="PTHR42693:SF53">
    <property type="entry name" value="ENDO-4-O-SULFATASE"/>
    <property type="match status" value="1"/>
</dbReference>
<keyword evidence="3 6" id="KW-0378">Hydrolase</keyword>
<gene>
    <name evidence="6" type="ORF">I5907_10255</name>
</gene>
<dbReference type="RefSeq" id="WP_196990621.1">
    <property type="nucleotide sequence ID" value="NZ_JADWYR010000001.1"/>
</dbReference>
<evidence type="ECO:0000259" key="5">
    <source>
        <dbReference type="Pfam" id="PF00884"/>
    </source>
</evidence>
<feature type="domain" description="Sulfatase N-terminal" evidence="5">
    <location>
        <begin position="45"/>
        <end position="358"/>
    </location>
</feature>